<keyword evidence="1" id="KW-1133">Transmembrane helix</keyword>
<gene>
    <name evidence="2" type="ORF">OJ996_13990</name>
</gene>
<proteinExistence type="predicted"/>
<comment type="caution">
    <text evidence="2">The sequence shown here is derived from an EMBL/GenBank/DDBJ whole genome shotgun (WGS) entry which is preliminary data.</text>
</comment>
<organism evidence="2 3">
    <name type="scientific">Luteolibacter rhizosphaerae</name>
    <dbReference type="NCBI Taxonomy" id="2989719"/>
    <lineage>
        <taxon>Bacteria</taxon>
        <taxon>Pseudomonadati</taxon>
        <taxon>Verrucomicrobiota</taxon>
        <taxon>Verrucomicrobiia</taxon>
        <taxon>Verrucomicrobiales</taxon>
        <taxon>Verrucomicrobiaceae</taxon>
        <taxon>Luteolibacter</taxon>
    </lineage>
</organism>
<keyword evidence="3" id="KW-1185">Reference proteome</keyword>
<sequence>MKRFKIERPSVGVPGICPGHGLGKVGYPVAVAVPQVQPCSGCKLGEIGQSVSVRVGPGAVEHQRIESRSLGFETVAKLIAIRVVVGGLGTGLVFFQICQPVIIRISRGIIAFGVEPVCKFPTISHLVIIRILVKRVGLERFEFLQIA</sequence>
<evidence type="ECO:0000313" key="3">
    <source>
        <dbReference type="Proteomes" id="UP001165653"/>
    </source>
</evidence>
<protein>
    <submittedName>
        <fullName evidence="2">Uncharacterized protein</fullName>
    </submittedName>
</protein>
<evidence type="ECO:0000256" key="1">
    <source>
        <dbReference type="SAM" id="Phobius"/>
    </source>
</evidence>
<name>A0ABT3G551_9BACT</name>
<accession>A0ABT3G551</accession>
<dbReference type="Proteomes" id="UP001165653">
    <property type="component" value="Unassembled WGS sequence"/>
</dbReference>
<dbReference type="EMBL" id="JAPDDR010000007">
    <property type="protein sequence ID" value="MCW1914694.1"/>
    <property type="molecule type" value="Genomic_DNA"/>
</dbReference>
<reference evidence="2" key="1">
    <citation type="submission" date="2022-10" db="EMBL/GenBank/DDBJ databases">
        <title>Luteolibacter sp. GHJ8, whole genome shotgun sequencing project.</title>
        <authorList>
            <person name="Zhao G."/>
            <person name="Shen L."/>
        </authorList>
    </citation>
    <scope>NUCLEOTIDE SEQUENCE</scope>
    <source>
        <strain evidence="2">GHJ8</strain>
    </source>
</reference>
<keyword evidence="1" id="KW-0472">Membrane</keyword>
<evidence type="ECO:0000313" key="2">
    <source>
        <dbReference type="EMBL" id="MCW1914694.1"/>
    </source>
</evidence>
<feature type="transmembrane region" description="Helical" evidence="1">
    <location>
        <begin position="78"/>
        <end position="97"/>
    </location>
</feature>
<keyword evidence="1" id="KW-0812">Transmembrane</keyword>